<dbReference type="STRING" id="1915074.SPHI_25470"/>
<dbReference type="Proteomes" id="UP000188729">
    <property type="component" value="Unassembled WGS sequence"/>
</dbReference>
<dbReference type="InterPro" id="IPR006311">
    <property type="entry name" value="TAT_signal"/>
</dbReference>
<dbReference type="InterPro" id="IPR009078">
    <property type="entry name" value="Ferritin-like_SF"/>
</dbReference>
<evidence type="ECO:0000313" key="2">
    <source>
        <dbReference type="EMBL" id="ONF95282.1"/>
    </source>
</evidence>
<name>A0A1V2ERJ2_9SPHN</name>
<dbReference type="AlphaFoldDB" id="A0A1V2ERJ2"/>
<dbReference type="SUPFAM" id="SSF47240">
    <property type="entry name" value="Ferritin-like"/>
    <property type="match status" value="1"/>
</dbReference>
<comment type="caution">
    <text evidence="2">The sequence shown here is derived from an EMBL/GenBank/DDBJ whole genome shotgun (WGS) entry which is preliminary data.</text>
</comment>
<feature type="region of interest" description="Disordered" evidence="1">
    <location>
        <begin position="313"/>
        <end position="332"/>
    </location>
</feature>
<organism evidence="2 3">
    <name type="scientific">Sphingomonas jeddahensis</name>
    <dbReference type="NCBI Taxonomy" id="1915074"/>
    <lineage>
        <taxon>Bacteria</taxon>
        <taxon>Pseudomonadati</taxon>
        <taxon>Pseudomonadota</taxon>
        <taxon>Alphaproteobacteria</taxon>
        <taxon>Sphingomonadales</taxon>
        <taxon>Sphingomonadaceae</taxon>
        <taxon>Sphingomonas</taxon>
    </lineage>
</organism>
<proteinExistence type="predicted"/>
<gene>
    <name evidence="2" type="ORF">SPHI_25470</name>
</gene>
<dbReference type="PANTHER" id="PTHR31694">
    <property type="entry name" value="DESICCATION-LIKE PROTEIN"/>
    <property type="match status" value="1"/>
</dbReference>
<accession>A0A1V2ERJ2</accession>
<dbReference type="InterPro" id="IPR052965">
    <property type="entry name" value="Pigment-catalase-like"/>
</dbReference>
<reference evidence="2 3" key="1">
    <citation type="submission" date="2016-11" db="EMBL/GenBank/DDBJ databases">
        <title>Genome sequence of Sphingomonas jeddahensis G39.</title>
        <authorList>
            <person name="Poehlein A."/>
            <person name="Wuebbeler J.H."/>
            <person name="Steinbuechel A."/>
            <person name="Daniel R."/>
        </authorList>
    </citation>
    <scope>NUCLEOTIDE SEQUENCE [LARGE SCALE GENOMIC DNA]</scope>
    <source>
        <strain evidence="2 3">G39</strain>
    </source>
</reference>
<protein>
    <recommendedName>
        <fullName evidence="4">Ferritin-like domain protein</fullName>
    </recommendedName>
</protein>
<dbReference type="OrthoDB" id="954262at2"/>
<keyword evidence="3" id="KW-1185">Reference proteome</keyword>
<dbReference type="Pfam" id="PF13668">
    <property type="entry name" value="Ferritin_2"/>
    <property type="match status" value="1"/>
</dbReference>
<dbReference type="PROSITE" id="PS51318">
    <property type="entry name" value="TAT"/>
    <property type="match status" value="1"/>
</dbReference>
<feature type="compositionally biased region" description="Low complexity" evidence="1">
    <location>
        <begin position="313"/>
        <end position="323"/>
    </location>
</feature>
<dbReference type="RefSeq" id="WP_076745318.1">
    <property type="nucleotide sequence ID" value="NZ_MPSB01000013.1"/>
</dbReference>
<evidence type="ECO:0000313" key="3">
    <source>
        <dbReference type="Proteomes" id="UP000188729"/>
    </source>
</evidence>
<evidence type="ECO:0008006" key="4">
    <source>
        <dbReference type="Google" id="ProtNLM"/>
    </source>
</evidence>
<dbReference type="PANTHER" id="PTHR31694:SF26">
    <property type="entry name" value="OS05G0151100 PROTEIN"/>
    <property type="match status" value="1"/>
</dbReference>
<evidence type="ECO:0000256" key="1">
    <source>
        <dbReference type="SAM" id="MobiDB-lite"/>
    </source>
</evidence>
<dbReference type="EMBL" id="MPSB01000013">
    <property type="protein sequence ID" value="ONF95282.1"/>
    <property type="molecule type" value="Genomic_DNA"/>
</dbReference>
<sequence length="332" mass="34809">MPGSEQAIHVLEARAERRHQRRDFFKFAVATAAIGAGGLTLAERAQAQAATAPSEADILNFALNLEYLEAQFYSFAVNGAGLPANQLTGTQTRGEAVGARKANLTDRAVIQYAREIAADEAAHVDSLRRALSTSAVAQPAIDLSTAVFTAAATAAGIDLSNSGGIFDPYANDDNFLLAAYIFEDVGVTAYKGGSPLLSSPDIIDAAAGILAAEAFHAGIIRGALYRRGVEVPIVRTNADKISDARDLLDGTTTSAGPPIRVADDDQGISPVQTQFGTTSNFVPTDENGIVFSRTPEQVHNIAYLTRNQATSGGFFPNGTNNPNAALRRSGAN</sequence>